<evidence type="ECO:0000313" key="1">
    <source>
        <dbReference type="EMBL" id="MBX32157.1"/>
    </source>
</evidence>
<proteinExistence type="predicted"/>
<reference evidence="1" key="1">
    <citation type="submission" date="2018-02" db="EMBL/GenBank/DDBJ databases">
        <title>Rhizophora mucronata_Transcriptome.</title>
        <authorList>
            <person name="Meera S.P."/>
            <person name="Sreeshan A."/>
            <person name="Augustine A."/>
        </authorList>
    </citation>
    <scope>NUCLEOTIDE SEQUENCE</scope>
    <source>
        <tissue evidence="1">Leaf</tissue>
    </source>
</reference>
<organism evidence="1">
    <name type="scientific">Rhizophora mucronata</name>
    <name type="common">Asiatic mangrove</name>
    <dbReference type="NCBI Taxonomy" id="61149"/>
    <lineage>
        <taxon>Eukaryota</taxon>
        <taxon>Viridiplantae</taxon>
        <taxon>Streptophyta</taxon>
        <taxon>Embryophyta</taxon>
        <taxon>Tracheophyta</taxon>
        <taxon>Spermatophyta</taxon>
        <taxon>Magnoliopsida</taxon>
        <taxon>eudicotyledons</taxon>
        <taxon>Gunneridae</taxon>
        <taxon>Pentapetalae</taxon>
        <taxon>rosids</taxon>
        <taxon>fabids</taxon>
        <taxon>Malpighiales</taxon>
        <taxon>Rhizophoraceae</taxon>
        <taxon>Rhizophora</taxon>
    </lineage>
</organism>
<name>A0A2P2MPM6_RHIMU</name>
<accession>A0A2P2MPM6</accession>
<protein>
    <submittedName>
        <fullName evidence="1">Uncharacterized protein</fullName>
    </submittedName>
</protein>
<dbReference type="EMBL" id="GGEC01051673">
    <property type="protein sequence ID" value="MBX32157.1"/>
    <property type="molecule type" value="Transcribed_RNA"/>
</dbReference>
<sequence length="15" mass="1629">MSLMSQLLHRGSPAT</sequence>